<evidence type="ECO:0000256" key="1">
    <source>
        <dbReference type="SAM" id="MobiDB-lite"/>
    </source>
</evidence>
<dbReference type="AlphaFoldDB" id="M2PMT4"/>
<evidence type="ECO:0000313" key="4">
    <source>
        <dbReference type="Proteomes" id="UP000016930"/>
    </source>
</evidence>
<proteinExistence type="predicted"/>
<accession>M2PMT4</accession>
<keyword evidence="4" id="KW-1185">Reference proteome</keyword>
<protein>
    <recommendedName>
        <fullName evidence="2">JmjC domain-containing protein</fullName>
    </recommendedName>
</protein>
<dbReference type="PROSITE" id="PS51184">
    <property type="entry name" value="JMJC"/>
    <property type="match status" value="1"/>
</dbReference>
<name>M2PMT4_CERS8</name>
<dbReference type="EMBL" id="KB445796">
    <property type="protein sequence ID" value="EMD37724.1"/>
    <property type="molecule type" value="Genomic_DNA"/>
</dbReference>
<dbReference type="HOGENOM" id="CLU_351237_0_0_1"/>
<feature type="domain" description="JmjC" evidence="2">
    <location>
        <begin position="63"/>
        <end position="230"/>
    </location>
</feature>
<organism evidence="3 4">
    <name type="scientific">Ceriporiopsis subvermispora (strain B)</name>
    <name type="common">White-rot fungus</name>
    <name type="synonym">Gelatoporia subvermispora</name>
    <dbReference type="NCBI Taxonomy" id="914234"/>
    <lineage>
        <taxon>Eukaryota</taxon>
        <taxon>Fungi</taxon>
        <taxon>Dikarya</taxon>
        <taxon>Basidiomycota</taxon>
        <taxon>Agaricomycotina</taxon>
        <taxon>Agaricomycetes</taxon>
        <taxon>Polyporales</taxon>
        <taxon>Gelatoporiaceae</taxon>
        <taxon>Gelatoporia</taxon>
    </lineage>
</organism>
<feature type="region of interest" description="Disordered" evidence="1">
    <location>
        <begin position="602"/>
        <end position="629"/>
    </location>
</feature>
<dbReference type="SUPFAM" id="SSF51197">
    <property type="entry name" value="Clavaminate synthase-like"/>
    <property type="match status" value="1"/>
</dbReference>
<dbReference type="InterPro" id="IPR003347">
    <property type="entry name" value="JmjC_dom"/>
</dbReference>
<sequence>MFNVDWLLRNCADEVLHVRNMHDRRDRDILLPEFIEKSRRQSAFVSPDETERLYGKDAFCPDAWKAWLEQADVLPSSVVPCGTNDILQYLTESNGVESLMCYLGIGDTFTPCHKDLCASSGQNVMCYTEDGGSSFWFMTAASDAPAAAAYFSNELGQELHWETHVASAQEFADAPFTVYVAEQKMGDLVLVPPRSCHQVVNHGGLTVKMSWSRMTVRGLQTALRHELPLYRRVCRPEQYRVKSLLHRTMLHYTAKLEAMTSPAENLQEFPYITDLEVLLRLFDEVLREEYAENHASFSHIMKSSAGWTVGPGKSATSGLCLILRPPSMQTESELPDQQPYNFACDFCGADMFQSFFECRDCVKPSEVTDSLGCGDGLLICALCYVEGRSCLCEEMEPIQCRPFSDLLRDRNRTADAISRCRPGDARYNAISESNLAGGSHLAVFEAACMLYKLRRDAGAKLLEDRSCRATQDPHRVPFIYTVYCASCHASRCWEHILQGGMHVAEGLLLYASNQGLWHQRHRDCRAEFEKALPAVEEAEREGAYSDLRLRLVKAAQRYRNCRPINATFTQVGWYDNPEVEELGLPADDTGLAEIDHVDDFDSPLTPIAQLPDSPPRSNEELPDVSPSSLASDEIDLAGESEAILGRDASDHSTGIAFPSLEMHRIKTLPAAWSTSAAWEAQAPILKTSVSRAGSVALGTSDYRMDRDEPQMVTLKVEEDFVNDSYADDLMRALNQAYSADLNEDMSDDDSPVLASDSLSLSNGRPAVLVRRRTVVAAPPQKDEEMAAHQRPAKRCRTEPLT</sequence>
<reference evidence="3 4" key="1">
    <citation type="journal article" date="2012" name="Proc. Natl. Acad. Sci. U.S.A.">
        <title>Comparative genomics of Ceriporiopsis subvermispora and Phanerochaete chrysosporium provide insight into selective ligninolysis.</title>
        <authorList>
            <person name="Fernandez-Fueyo E."/>
            <person name="Ruiz-Duenas F.J."/>
            <person name="Ferreira P."/>
            <person name="Floudas D."/>
            <person name="Hibbett D.S."/>
            <person name="Canessa P."/>
            <person name="Larrondo L.F."/>
            <person name="James T.Y."/>
            <person name="Seelenfreund D."/>
            <person name="Lobos S."/>
            <person name="Polanco R."/>
            <person name="Tello M."/>
            <person name="Honda Y."/>
            <person name="Watanabe T."/>
            <person name="Watanabe T."/>
            <person name="Ryu J.S."/>
            <person name="Kubicek C.P."/>
            <person name="Schmoll M."/>
            <person name="Gaskell J."/>
            <person name="Hammel K.E."/>
            <person name="St John F.J."/>
            <person name="Vanden Wymelenberg A."/>
            <person name="Sabat G."/>
            <person name="Splinter BonDurant S."/>
            <person name="Syed K."/>
            <person name="Yadav J.S."/>
            <person name="Doddapaneni H."/>
            <person name="Subramanian V."/>
            <person name="Lavin J.L."/>
            <person name="Oguiza J.A."/>
            <person name="Perez G."/>
            <person name="Pisabarro A.G."/>
            <person name="Ramirez L."/>
            <person name="Santoyo F."/>
            <person name="Master E."/>
            <person name="Coutinho P.M."/>
            <person name="Henrissat B."/>
            <person name="Lombard V."/>
            <person name="Magnuson J.K."/>
            <person name="Kuees U."/>
            <person name="Hori C."/>
            <person name="Igarashi K."/>
            <person name="Samejima M."/>
            <person name="Held B.W."/>
            <person name="Barry K.W."/>
            <person name="LaButti K.M."/>
            <person name="Lapidus A."/>
            <person name="Lindquist E.A."/>
            <person name="Lucas S.M."/>
            <person name="Riley R."/>
            <person name="Salamov A.A."/>
            <person name="Hoffmeister D."/>
            <person name="Schwenk D."/>
            <person name="Hadar Y."/>
            <person name="Yarden O."/>
            <person name="de Vries R.P."/>
            <person name="Wiebenga A."/>
            <person name="Stenlid J."/>
            <person name="Eastwood D."/>
            <person name="Grigoriev I.V."/>
            <person name="Berka R.M."/>
            <person name="Blanchette R.A."/>
            <person name="Kersten P."/>
            <person name="Martinez A.T."/>
            <person name="Vicuna R."/>
            <person name="Cullen D."/>
        </authorList>
    </citation>
    <scope>NUCLEOTIDE SEQUENCE [LARGE SCALE GENOMIC DNA]</scope>
    <source>
        <strain evidence="3 4">B</strain>
    </source>
</reference>
<dbReference type="Pfam" id="PF02373">
    <property type="entry name" value="JmjC"/>
    <property type="match status" value="1"/>
</dbReference>
<evidence type="ECO:0000313" key="3">
    <source>
        <dbReference type="EMBL" id="EMD37724.1"/>
    </source>
</evidence>
<dbReference type="OrthoDB" id="298344at2759"/>
<feature type="region of interest" description="Disordered" evidence="1">
    <location>
        <begin position="778"/>
        <end position="801"/>
    </location>
</feature>
<evidence type="ECO:0000259" key="2">
    <source>
        <dbReference type="PROSITE" id="PS51184"/>
    </source>
</evidence>
<dbReference type="STRING" id="914234.M2PMT4"/>
<gene>
    <name evidence="3" type="ORF">CERSUDRAFT_114359</name>
</gene>
<dbReference type="SMART" id="SM00558">
    <property type="entry name" value="JmjC"/>
    <property type="match status" value="1"/>
</dbReference>
<dbReference type="Gene3D" id="2.60.120.650">
    <property type="entry name" value="Cupin"/>
    <property type="match status" value="1"/>
</dbReference>
<dbReference type="Proteomes" id="UP000016930">
    <property type="component" value="Unassembled WGS sequence"/>
</dbReference>